<dbReference type="EMBL" id="JZRB01000005">
    <property type="protein sequence ID" value="KJV36679.1"/>
    <property type="molecule type" value="Genomic_DNA"/>
</dbReference>
<dbReference type="RefSeq" id="WP_045828172.1">
    <property type="nucleotide sequence ID" value="NZ_JZRB01000005.1"/>
</dbReference>
<feature type="domain" description="Autotransporter" evidence="6">
    <location>
        <begin position="319"/>
        <end position="598"/>
    </location>
</feature>
<reference evidence="7 8" key="1">
    <citation type="submission" date="2015-03" db="EMBL/GenBank/DDBJ databases">
        <title>Draft genome sequence of Luteibacter yeojuensis strain SU11.</title>
        <authorList>
            <person name="Sulaiman J."/>
            <person name="Priya K."/>
            <person name="Chan K.-G."/>
        </authorList>
    </citation>
    <scope>NUCLEOTIDE SEQUENCE [LARGE SCALE GENOMIC DNA]</scope>
    <source>
        <strain evidence="7 8">SU11</strain>
    </source>
</reference>
<dbReference type="InterPro" id="IPR036709">
    <property type="entry name" value="Autotransporte_beta_dom_sf"/>
</dbReference>
<keyword evidence="2 5" id="KW-0732">Signal</keyword>
<dbReference type="InterPro" id="IPR005546">
    <property type="entry name" value="Autotransporte_beta"/>
</dbReference>
<organism evidence="7 8">
    <name type="scientific">Luteibacter yeojuensis</name>
    <dbReference type="NCBI Taxonomy" id="345309"/>
    <lineage>
        <taxon>Bacteria</taxon>
        <taxon>Pseudomonadati</taxon>
        <taxon>Pseudomonadota</taxon>
        <taxon>Gammaproteobacteria</taxon>
        <taxon>Lysobacterales</taxon>
        <taxon>Rhodanobacteraceae</taxon>
        <taxon>Luteibacter</taxon>
    </lineage>
</organism>
<evidence type="ECO:0000256" key="4">
    <source>
        <dbReference type="PIRSR" id="PIRSR037375-1"/>
    </source>
</evidence>
<evidence type="ECO:0000256" key="3">
    <source>
        <dbReference type="ARBA" id="ARBA00022801"/>
    </source>
</evidence>
<dbReference type="Gene3D" id="2.40.128.130">
    <property type="entry name" value="Autotransporter beta-domain"/>
    <property type="match status" value="1"/>
</dbReference>
<dbReference type="InterPro" id="IPR051058">
    <property type="entry name" value="GDSL_Est/Lipase"/>
</dbReference>
<feature type="chain" id="PRO_5002463370" evidence="5">
    <location>
        <begin position="23"/>
        <end position="598"/>
    </location>
</feature>
<dbReference type="Proteomes" id="UP000033651">
    <property type="component" value="Unassembled WGS sequence"/>
</dbReference>
<dbReference type="PANTHER" id="PTHR45648:SF22">
    <property type="entry name" value="GDSL LIPASE_ACYLHYDROLASE FAMILY PROTEIN (AFU_ORTHOLOGUE AFUA_4G14700)"/>
    <property type="match status" value="1"/>
</dbReference>
<proteinExistence type="inferred from homology"/>
<dbReference type="InterPro" id="IPR036514">
    <property type="entry name" value="SGNH_hydro_sf"/>
</dbReference>
<evidence type="ECO:0000256" key="2">
    <source>
        <dbReference type="ARBA" id="ARBA00022729"/>
    </source>
</evidence>
<feature type="signal peptide" evidence="5">
    <location>
        <begin position="1"/>
        <end position="22"/>
    </location>
</feature>
<feature type="active site" evidence="4">
    <location>
        <position position="267"/>
    </location>
</feature>
<dbReference type="InterPro" id="IPR001087">
    <property type="entry name" value="GDSL"/>
</dbReference>
<keyword evidence="8" id="KW-1185">Reference proteome</keyword>
<dbReference type="InterPro" id="IPR017186">
    <property type="entry name" value="Lipase_autotranspt_EstA"/>
</dbReference>
<dbReference type="PATRIC" id="fig|345309.4.peg.3399"/>
<comment type="caution">
    <text evidence="7">The sequence shown here is derived from an EMBL/GenBank/DDBJ whole genome shotgun (WGS) entry which is preliminary data.</text>
</comment>
<dbReference type="Pfam" id="PF03797">
    <property type="entry name" value="Autotransporter"/>
    <property type="match status" value="1"/>
</dbReference>
<evidence type="ECO:0000313" key="8">
    <source>
        <dbReference type="Proteomes" id="UP000033651"/>
    </source>
</evidence>
<name>A0A0F3L2V8_9GAMM</name>
<dbReference type="GO" id="GO:0016788">
    <property type="term" value="F:hydrolase activity, acting on ester bonds"/>
    <property type="evidence" value="ECO:0007669"/>
    <property type="project" value="InterPro"/>
</dbReference>
<evidence type="ECO:0000313" key="7">
    <source>
        <dbReference type="EMBL" id="KJV36679.1"/>
    </source>
</evidence>
<evidence type="ECO:0000259" key="6">
    <source>
        <dbReference type="PROSITE" id="PS51208"/>
    </source>
</evidence>
<evidence type="ECO:0000256" key="1">
    <source>
        <dbReference type="ARBA" id="ARBA00008668"/>
    </source>
</evidence>
<dbReference type="InterPro" id="IPR006315">
    <property type="entry name" value="OM_autotransptr_brl_dom"/>
</dbReference>
<dbReference type="SMART" id="SM00869">
    <property type="entry name" value="Autotransporter"/>
    <property type="match status" value="1"/>
</dbReference>
<dbReference type="NCBIfam" id="TIGR01414">
    <property type="entry name" value="autotrans_barl"/>
    <property type="match status" value="1"/>
</dbReference>
<feature type="active site" evidence="4">
    <location>
        <position position="270"/>
    </location>
</feature>
<dbReference type="CDD" id="cd01847">
    <property type="entry name" value="Triacylglycerol_lipase_like"/>
    <property type="match status" value="1"/>
</dbReference>
<dbReference type="SUPFAM" id="SSF103515">
    <property type="entry name" value="Autotransporter"/>
    <property type="match status" value="1"/>
</dbReference>
<dbReference type="Pfam" id="PF00657">
    <property type="entry name" value="Lipase_GDSL"/>
    <property type="match status" value="1"/>
</dbReference>
<protein>
    <submittedName>
        <fullName evidence="7">Transporter</fullName>
    </submittedName>
</protein>
<evidence type="ECO:0000256" key="5">
    <source>
        <dbReference type="SAM" id="SignalP"/>
    </source>
</evidence>
<dbReference type="PIRSF" id="PIRSF037375">
    <property type="entry name" value="Autotrns_EstA"/>
    <property type="match status" value="1"/>
</dbReference>
<sequence length="598" mass="62538">MRIRSLAGAIGAALLFSAGAHADGFQQVVSFGDSLSDNGNVALLSGSPVVTRFTTNPGTVAVENIAKYFNLELTPSLQGGTDYAFGGARAAIANPVPATSAQIQQYLTANGGKANPNTLYTMWIGANDILAATANPATAQVVVGTAAQNEVGQIKALQAAGAKTIVVFNLPDIGKTPAAQSQGAAAAAGVTQLAQLYNGILSGGLASSNKGIVPIDTYTLLNEVIANPGAYGFTNVKVPACTTASSITCSPATLRDPNAAQTWLFADGIHPTTAAHALLGQYAISVIEAPRQISLLGEAGLASDAAHQRALRNEMLADNFGAESRVFASVDYGQLKYKDTDNSPKTDSDNVTLTVGADARINDNFSAGVALGLTQANADFKGGGGYKMQDIAGTGYAFYHQGGGYVGAFATFGQLSFTDIDRHIDLGTAQRTETGKTDGSHVGGGLTGGFWFGSDTLKTGPFATVEFEQLRVFGYDERNNTSTSMTFGKQIRNARIETLGWRLQGAWAAGSTTVHPFVEVAYNHDGRAEDRYVTAGLTNMSGKFQLQGFTPDKTWATADVGVSADFSQRWSGWASYSGRFSDDTQRLNSLNLGLKMAF</sequence>
<dbReference type="GO" id="GO:0019867">
    <property type="term" value="C:outer membrane"/>
    <property type="evidence" value="ECO:0007669"/>
    <property type="project" value="InterPro"/>
</dbReference>
<feature type="active site" description="Nucleophile" evidence="4">
    <location>
        <position position="34"/>
    </location>
</feature>
<comment type="similarity">
    <text evidence="1">Belongs to the 'GDSL' lipolytic enzyme family.</text>
</comment>
<dbReference type="Gene3D" id="3.40.50.1110">
    <property type="entry name" value="SGNH hydrolase"/>
    <property type="match status" value="1"/>
</dbReference>
<dbReference type="SUPFAM" id="SSF52266">
    <property type="entry name" value="SGNH hydrolase"/>
    <property type="match status" value="1"/>
</dbReference>
<dbReference type="OrthoDB" id="5292073at2"/>
<dbReference type="AlphaFoldDB" id="A0A0F3L2V8"/>
<keyword evidence="3" id="KW-0378">Hydrolase</keyword>
<gene>
    <name evidence="7" type="ORF">VI08_03550</name>
</gene>
<dbReference type="PROSITE" id="PS51208">
    <property type="entry name" value="AUTOTRANSPORTER"/>
    <property type="match status" value="1"/>
</dbReference>
<dbReference type="PANTHER" id="PTHR45648">
    <property type="entry name" value="GDSL LIPASE/ACYLHYDROLASE FAMILY PROTEIN (AFU_ORTHOLOGUE AFUA_4G14700)"/>
    <property type="match status" value="1"/>
</dbReference>
<accession>A0A0F3L2V8</accession>